<proteinExistence type="inferred from homology"/>
<dbReference type="EC" id="3.1.4.58" evidence="2"/>
<evidence type="ECO:0000256" key="1">
    <source>
        <dbReference type="ARBA" id="ARBA00022801"/>
    </source>
</evidence>
<dbReference type="AlphaFoldDB" id="A0A7C8HJP6"/>
<feature type="short sequence motif" description="HXTX 2" evidence="2">
    <location>
        <begin position="130"/>
        <end position="133"/>
    </location>
</feature>
<feature type="active site" description="Proton acceptor" evidence="2">
    <location>
        <position position="130"/>
    </location>
</feature>
<dbReference type="EMBL" id="WSLF01000001">
    <property type="protein sequence ID" value="KAE9636908.1"/>
    <property type="molecule type" value="Genomic_DNA"/>
</dbReference>
<dbReference type="Proteomes" id="UP000483018">
    <property type="component" value="Unassembled WGS sequence"/>
</dbReference>
<feature type="short sequence motif" description="HXTX 1" evidence="2">
    <location>
        <begin position="44"/>
        <end position="47"/>
    </location>
</feature>
<comment type="catalytic activity">
    <reaction evidence="2">
        <text>a 3'-end 2',3'-cyclophospho-ribonucleotide-RNA + H2O = a 3'-end 2'-phospho-ribonucleotide-RNA + H(+)</text>
        <dbReference type="Rhea" id="RHEA:11828"/>
        <dbReference type="Rhea" id="RHEA-COMP:10464"/>
        <dbReference type="Rhea" id="RHEA-COMP:17353"/>
        <dbReference type="ChEBI" id="CHEBI:15377"/>
        <dbReference type="ChEBI" id="CHEBI:15378"/>
        <dbReference type="ChEBI" id="CHEBI:83064"/>
        <dbReference type="ChEBI" id="CHEBI:173113"/>
        <dbReference type="EC" id="3.1.4.58"/>
    </reaction>
</comment>
<feature type="domain" description="Phosphoesterase HXTX" evidence="3">
    <location>
        <begin position="13"/>
        <end position="93"/>
    </location>
</feature>
<dbReference type="HAMAP" id="MF_01940">
    <property type="entry name" value="RNA_CPDase"/>
    <property type="match status" value="1"/>
</dbReference>
<sequence length="188" mass="21909">MEEIMRIFIAIAFNEEIKSYLEEVQNEVRSFCYKGNFSHKENFHLTLRFIGEVNPSEIINIQKAMDRVTEQITGFNLELGQMGSFERQNEHLIWIGLGGALSKLDHLYHTIQEELSKIGIPQESRPLKPHITLARRVQVKDSFEDIRTKVIVDRKLIQVDSIVLMESRRINGRLTYIPVYEKGFCGKE</sequence>
<dbReference type="InterPro" id="IPR004175">
    <property type="entry name" value="RNA_CPDase"/>
</dbReference>
<comment type="function">
    <text evidence="2">Hydrolyzes RNA 2',3'-cyclic phosphodiester to an RNA 2'-phosphomonoester.</text>
</comment>
<dbReference type="GO" id="GO:0004113">
    <property type="term" value="F:2',3'-cyclic-nucleotide 3'-phosphodiesterase activity"/>
    <property type="evidence" value="ECO:0007669"/>
    <property type="project" value="InterPro"/>
</dbReference>
<evidence type="ECO:0000259" key="3">
    <source>
        <dbReference type="Pfam" id="PF02834"/>
    </source>
</evidence>
<gene>
    <name evidence="4" type="primary">thpR</name>
    <name evidence="4" type="ORF">GND95_00305</name>
</gene>
<dbReference type="Pfam" id="PF02834">
    <property type="entry name" value="LigT_PEase"/>
    <property type="match status" value="2"/>
</dbReference>
<feature type="domain" description="Phosphoesterase HXTX" evidence="3">
    <location>
        <begin position="104"/>
        <end position="175"/>
    </location>
</feature>
<comment type="caution">
    <text evidence="4">The sequence shown here is derived from an EMBL/GenBank/DDBJ whole genome shotgun (WGS) entry which is preliminary data.</text>
</comment>
<dbReference type="Gene3D" id="3.90.1140.10">
    <property type="entry name" value="Cyclic phosphodiesterase"/>
    <property type="match status" value="1"/>
</dbReference>
<keyword evidence="1 2" id="KW-0378">Hydrolase</keyword>
<evidence type="ECO:0000313" key="4">
    <source>
        <dbReference type="EMBL" id="KAE9636908.1"/>
    </source>
</evidence>
<feature type="active site" description="Proton donor" evidence="2">
    <location>
        <position position="44"/>
    </location>
</feature>
<dbReference type="PANTHER" id="PTHR35561">
    <property type="entry name" value="RNA 2',3'-CYCLIC PHOSPHODIESTERASE"/>
    <property type="match status" value="1"/>
</dbReference>
<protein>
    <recommendedName>
        <fullName evidence="2">RNA 2',3'-cyclic phosphodiesterase</fullName>
        <shortName evidence="2">RNA 2',3'-CPDase</shortName>
        <ecNumber evidence="2">3.1.4.58</ecNumber>
    </recommendedName>
</protein>
<dbReference type="SUPFAM" id="SSF55144">
    <property type="entry name" value="LigT-like"/>
    <property type="match status" value="1"/>
</dbReference>
<keyword evidence="5" id="KW-1185">Reference proteome</keyword>
<evidence type="ECO:0000256" key="2">
    <source>
        <dbReference type="HAMAP-Rule" id="MF_01940"/>
    </source>
</evidence>
<dbReference type="GO" id="GO:0008664">
    <property type="term" value="F:RNA 2',3'-cyclic 3'-phosphodiesterase activity"/>
    <property type="evidence" value="ECO:0007669"/>
    <property type="project" value="UniProtKB-EC"/>
</dbReference>
<dbReference type="PANTHER" id="PTHR35561:SF1">
    <property type="entry name" value="RNA 2',3'-CYCLIC PHOSPHODIESTERASE"/>
    <property type="match status" value="1"/>
</dbReference>
<dbReference type="InterPro" id="IPR009097">
    <property type="entry name" value="Cyclic_Pdiesterase"/>
</dbReference>
<evidence type="ECO:0000313" key="5">
    <source>
        <dbReference type="Proteomes" id="UP000483018"/>
    </source>
</evidence>
<organism evidence="4 5">
    <name type="scientific">Defluviitalea raffinosedens</name>
    <dbReference type="NCBI Taxonomy" id="1450156"/>
    <lineage>
        <taxon>Bacteria</taxon>
        <taxon>Bacillati</taxon>
        <taxon>Bacillota</taxon>
        <taxon>Clostridia</taxon>
        <taxon>Lachnospirales</taxon>
        <taxon>Defluviitaleaceae</taxon>
        <taxon>Defluviitalea</taxon>
    </lineage>
</organism>
<name>A0A7C8HJP6_9FIRM</name>
<reference evidence="4 5" key="1">
    <citation type="submission" date="2019-12" db="EMBL/GenBank/DDBJ databases">
        <title>Defluviitalea raffinosedens, isolated from a biogas fermenter, genome sequencing and characterization.</title>
        <authorList>
            <person name="Rettenmaier R."/>
            <person name="Schneider M."/>
            <person name="Neuhaus K."/>
            <person name="Liebl W."/>
            <person name="Zverlov V."/>
        </authorList>
    </citation>
    <scope>NUCLEOTIDE SEQUENCE [LARGE SCALE GENOMIC DNA]</scope>
    <source>
        <strain evidence="4 5">249c-K6</strain>
    </source>
</reference>
<dbReference type="InterPro" id="IPR014051">
    <property type="entry name" value="Phosphoesterase_HXTX"/>
</dbReference>
<dbReference type="NCBIfam" id="TIGR02258">
    <property type="entry name" value="2_5_ligase"/>
    <property type="match status" value="1"/>
</dbReference>
<comment type="similarity">
    <text evidence="2">Belongs to the 2H phosphoesterase superfamily. ThpR family.</text>
</comment>
<accession>A0A7C8HJP6</accession>